<reference evidence="1" key="1">
    <citation type="journal article" date="2013" name="Proc. Natl. Acad. Sci. U.S.A.">
        <title>Mapping gene clusters within arrayed metagenomic libraries to expand the structural diversity of biomedically relevant natural products.</title>
        <authorList>
            <person name="Owen J.G."/>
            <person name="Reddy B.V."/>
            <person name="Ternei M.A."/>
            <person name="Charlop-Powers Z."/>
            <person name="Calle P.Y."/>
            <person name="Kim J.H."/>
            <person name="Brady S.F."/>
        </authorList>
    </citation>
    <scope>NUCLEOTIDE SEQUENCE</scope>
</reference>
<protein>
    <submittedName>
        <fullName evidence="1">Uncharacterized protein</fullName>
    </submittedName>
</protein>
<proteinExistence type="predicted"/>
<accession>S5TKS0</accession>
<feature type="non-terminal residue" evidence="1">
    <location>
        <position position="1"/>
    </location>
</feature>
<name>S5TKS0_9BACT</name>
<dbReference type="EMBL" id="KF264547">
    <property type="protein sequence ID" value="AGS49530.1"/>
    <property type="molecule type" value="Genomic_DNA"/>
</dbReference>
<dbReference type="Gene3D" id="1.25.40.10">
    <property type="entry name" value="Tetratricopeptide repeat domain"/>
    <property type="match status" value="1"/>
</dbReference>
<dbReference type="InterPro" id="IPR011990">
    <property type="entry name" value="TPR-like_helical_dom_sf"/>
</dbReference>
<evidence type="ECO:0000313" key="1">
    <source>
        <dbReference type="EMBL" id="AGS49530.1"/>
    </source>
</evidence>
<sequence length="500" mass="55153">RLTSHSYRSLAWLAERLAVGHQRLDELTVDDVGVRAGLMSTCSGLSRPARRLLGRLGQLDIVQLSAWHAAAALETSLDDVEVLLDELVAMHLLEPAATPVGMPQRFTLHDLVHTFAGELGRRAETAGALDAACRRVFDAALRRAEDARVVANRSMMLPEPPDVQRWGDSAVDEITAVGADLWFRWEHSVLMALTLQACERDALDHAYGLAAAMFEFHDSLRYDAEMQLINQRVFEAGVAARHEIAQAYAAVYRAELNANRGQQRHIMADLEFALAILRHHRDTLPMATLNAEIIMAHTMRVRGQTAAALEFAKELVDIAVALDDPRAEATAQNCLGACLSWSDEHHAARQAFQRGLKLFEEAGSPIGMSLCFMRLGATSSALGLYRDATDELEHALRLSAGSPQGQPYILLALAENAIAAGQLTAARQHLFRCEATLEQHPNDLLTARMLLNHGRIDEQRRAYPQAGQQYRRARQLATWAGAVVLANTVRERIAGLTARR</sequence>
<dbReference type="SUPFAM" id="SSF48452">
    <property type="entry name" value="TPR-like"/>
    <property type="match status" value="1"/>
</dbReference>
<dbReference type="AlphaFoldDB" id="S5TKS0"/>
<organism evidence="1">
    <name type="scientific">uncultured bacterium esnapd8</name>
    <dbReference type="NCBI Taxonomy" id="1366615"/>
    <lineage>
        <taxon>Bacteria</taxon>
        <taxon>environmental samples</taxon>
    </lineage>
</organism>